<dbReference type="CDD" id="cd02412">
    <property type="entry name" value="KH-II_30S_S3"/>
    <property type="match status" value="1"/>
</dbReference>
<dbReference type="GO" id="GO:0003729">
    <property type="term" value="F:mRNA binding"/>
    <property type="evidence" value="ECO:0007669"/>
    <property type="project" value="UniProtKB-UniRule"/>
</dbReference>
<keyword evidence="5 8" id="KW-0687">Ribonucleoprotein</keyword>
<dbReference type="SUPFAM" id="SSF54814">
    <property type="entry name" value="Prokaryotic type KH domain (KH-domain type II)"/>
    <property type="match status" value="1"/>
</dbReference>
<dbReference type="InterPro" id="IPR005704">
    <property type="entry name" value="Ribosomal_uS3_bac-typ"/>
</dbReference>
<dbReference type="EMBL" id="PEXQ01000020">
    <property type="protein sequence ID" value="PIU16202.1"/>
    <property type="molecule type" value="Genomic_DNA"/>
</dbReference>
<dbReference type="Gene3D" id="3.30.1140.32">
    <property type="entry name" value="Ribosomal protein S3, C-terminal domain"/>
    <property type="match status" value="1"/>
</dbReference>
<dbReference type="NCBIfam" id="TIGR01009">
    <property type="entry name" value="rpsC_bact"/>
    <property type="match status" value="1"/>
</dbReference>
<dbReference type="PANTHER" id="PTHR11760">
    <property type="entry name" value="30S/40S RIBOSOMAL PROTEIN S3"/>
    <property type="match status" value="1"/>
</dbReference>
<keyword evidence="2 8" id="KW-0699">rRNA-binding</keyword>
<dbReference type="Gene3D" id="3.30.300.20">
    <property type="match status" value="1"/>
</dbReference>
<proteinExistence type="inferred from homology"/>
<dbReference type="GO" id="GO:0003735">
    <property type="term" value="F:structural constituent of ribosome"/>
    <property type="evidence" value="ECO:0007669"/>
    <property type="project" value="InterPro"/>
</dbReference>
<organism evidence="10 11">
    <name type="scientific">bacterium (Candidatus Gribaldobacteria) CG08_land_8_20_14_0_20_39_15</name>
    <dbReference type="NCBI Taxonomy" id="2014273"/>
    <lineage>
        <taxon>Bacteria</taxon>
        <taxon>Candidatus Gribaldobacteria</taxon>
    </lineage>
</organism>
<accession>A0A2M6XUZ1</accession>
<dbReference type="FunFam" id="3.30.300.20:FF:000001">
    <property type="entry name" value="30S ribosomal protein S3"/>
    <property type="match status" value="1"/>
</dbReference>
<evidence type="ECO:0000256" key="4">
    <source>
        <dbReference type="ARBA" id="ARBA00022980"/>
    </source>
</evidence>
<keyword evidence="4 8" id="KW-0689">Ribosomal protein</keyword>
<feature type="domain" description="KH type-2" evidence="9">
    <location>
        <begin position="38"/>
        <end position="116"/>
    </location>
</feature>
<evidence type="ECO:0000256" key="8">
    <source>
        <dbReference type="HAMAP-Rule" id="MF_01309"/>
    </source>
</evidence>
<dbReference type="SUPFAM" id="SSF54821">
    <property type="entry name" value="Ribosomal protein S3 C-terminal domain"/>
    <property type="match status" value="1"/>
</dbReference>
<reference evidence="11" key="1">
    <citation type="submission" date="2017-09" db="EMBL/GenBank/DDBJ databases">
        <title>Depth-based differentiation of microbial function through sediment-hosted aquifers and enrichment of novel symbionts in the deep terrestrial subsurface.</title>
        <authorList>
            <person name="Probst A.J."/>
            <person name="Ladd B."/>
            <person name="Jarett J.K."/>
            <person name="Geller-Mcgrath D.E."/>
            <person name="Sieber C.M.K."/>
            <person name="Emerson J.B."/>
            <person name="Anantharaman K."/>
            <person name="Thomas B.C."/>
            <person name="Malmstrom R."/>
            <person name="Stieglmeier M."/>
            <person name="Klingl A."/>
            <person name="Woyke T."/>
            <person name="Ryan C.M."/>
            <person name="Banfield J.F."/>
        </authorList>
    </citation>
    <scope>NUCLEOTIDE SEQUENCE [LARGE SCALE GENOMIC DNA]</scope>
</reference>
<dbReference type="InterPro" id="IPR057258">
    <property type="entry name" value="Ribosomal_uS3"/>
</dbReference>
<evidence type="ECO:0000256" key="1">
    <source>
        <dbReference type="ARBA" id="ARBA00010761"/>
    </source>
</evidence>
<sequence length="219" mass="25434">MSHKVHQKILRIKEIKDWLSRGFYERCFRSYLQEDYLIRRFLSKKLIQAAVESIELERNSSALKIIIKTARPALVIGRGGQEVEKLKQGIDKILTVVKNANLNQEREVKIEILEVKNPWSSATLVAQWISGQIERKVPFRRIMKMALSKLTEQKDIQGARVQVAGRLNGSEIARTEWLQEGRLPRQNMRAIIDYALEEAHCTYGTIGVKVWIYRGERFS</sequence>
<protein>
    <recommendedName>
        <fullName evidence="7 8">Small ribosomal subunit protein uS3</fullName>
    </recommendedName>
</protein>
<name>A0A2M6XUZ1_9BACT</name>
<dbReference type="InterPro" id="IPR004087">
    <property type="entry name" value="KH_dom"/>
</dbReference>
<dbReference type="PANTHER" id="PTHR11760:SF19">
    <property type="entry name" value="SMALL RIBOSOMAL SUBUNIT PROTEIN US3C"/>
    <property type="match status" value="1"/>
</dbReference>
<dbReference type="InterPro" id="IPR009019">
    <property type="entry name" value="KH_sf_prok-type"/>
</dbReference>
<evidence type="ECO:0000313" key="10">
    <source>
        <dbReference type="EMBL" id="PIU16202.1"/>
    </source>
</evidence>
<evidence type="ECO:0000256" key="7">
    <source>
        <dbReference type="ARBA" id="ARBA00035257"/>
    </source>
</evidence>
<comment type="caution">
    <text evidence="10">The sequence shown here is derived from an EMBL/GenBank/DDBJ whole genome shotgun (WGS) entry which is preliminary data.</text>
</comment>
<dbReference type="PROSITE" id="PS50823">
    <property type="entry name" value="KH_TYPE_2"/>
    <property type="match status" value="1"/>
</dbReference>
<dbReference type="HAMAP" id="MF_01309_B">
    <property type="entry name" value="Ribosomal_uS3_B"/>
    <property type="match status" value="1"/>
</dbReference>
<dbReference type="GO" id="GO:0019843">
    <property type="term" value="F:rRNA binding"/>
    <property type="evidence" value="ECO:0007669"/>
    <property type="project" value="UniProtKB-UniRule"/>
</dbReference>
<dbReference type="SMART" id="SM00322">
    <property type="entry name" value="KH"/>
    <property type="match status" value="1"/>
</dbReference>
<dbReference type="GO" id="GO:0006412">
    <property type="term" value="P:translation"/>
    <property type="evidence" value="ECO:0007669"/>
    <property type="project" value="UniProtKB-UniRule"/>
</dbReference>
<dbReference type="Pfam" id="PF00189">
    <property type="entry name" value="Ribosomal_S3_C"/>
    <property type="match status" value="1"/>
</dbReference>
<dbReference type="InterPro" id="IPR036419">
    <property type="entry name" value="Ribosomal_S3_C_sf"/>
</dbReference>
<comment type="similarity">
    <text evidence="1 8">Belongs to the universal ribosomal protein uS3 family.</text>
</comment>
<keyword evidence="3 8" id="KW-0694">RNA-binding</keyword>
<dbReference type="InterPro" id="IPR015946">
    <property type="entry name" value="KH_dom-like_a/b"/>
</dbReference>
<dbReference type="Pfam" id="PF07650">
    <property type="entry name" value="KH_2"/>
    <property type="match status" value="1"/>
</dbReference>
<comment type="subunit">
    <text evidence="8">Part of the 30S ribosomal subunit. Forms a tight complex with proteins S10 and S14.</text>
</comment>
<comment type="function">
    <text evidence="6 8">Binds the lower part of the 30S subunit head. Binds mRNA in the 70S ribosome, positioning it for translation.</text>
</comment>
<evidence type="ECO:0000313" key="11">
    <source>
        <dbReference type="Proteomes" id="UP000229784"/>
    </source>
</evidence>
<evidence type="ECO:0000259" key="9">
    <source>
        <dbReference type="PROSITE" id="PS50823"/>
    </source>
</evidence>
<dbReference type="Proteomes" id="UP000229784">
    <property type="component" value="Unassembled WGS sequence"/>
</dbReference>
<gene>
    <name evidence="8" type="primary">rpsC</name>
    <name evidence="10" type="ORF">COT20_00815</name>
</gene>
<dbReference type="GO" id="GO:0022627">
    <property type="term" value="C:cytosolic small ribosomal subunit"/>
    <property type="evidence" value="ECO:0007669"/>
    <property type="project" value="TreeGrafter"/>
</dbReference>
<dbReference type="AlphaFoldDB" id="A0A2M6XUZ1"/>
<evidence type="ECO:0000256" key="3">
    <source>
        <dbReference type="ARBA" id="ARBA00022884"/>
    </source>
</evidence>
<evidence type="ECO:0000256" key="2">
    <source>
        <dbReference type="ARBA" id="ARBA00022730"/>
    </source>
</evidence>
<evidence type="ECO:0000256" key="5">
    <source>
        <dbReference type="ARBA" id="ARBA00023274"/>
    </source>
</evidence>
<dbReference type="InterPro" id="IPR004044">
    <property type="entry name" value="KH_dom_type_2"/>
</dbReference>
<dbReference type="InterPro" id="IPR001351">
    <property type="entry name" value="Ribosomal_uS3_C"/>
</dbReference>
<evidence type="ECO:0000256" key="6">
    <source>
        <dbReference type="ARBA" id="ARBA00024998"/>
    </source>
</evidence>
<dbReference type="PROSITE" id="PS50084">
    <property type="entry name" value="KH_TYPE_1"/>
    <property type="match status" value="1"/>
</dbReference>